<protein>
    <recommendedName>
        <fullName evidence="2 5">Cell shape-determining protein MreC</fullName>
    </recommendedName>
    <alternativeName>
        <fullName evidence="4 5">Cell shape protein MreC</fullName>
    </alternativeName>
</protein>
<keyword evidence="6" id="KW-0175">Coiled coil</keyword>
<comment type="function">
    <text evidence="5">Involved in formation and maintenance of cell shape.</text>
</comment>
<name>A0A1M6JKL2_9CLOT</name>
<dbReference type="OrthoDB" id="9792313at2"/>
<feature type="domain" description="Rod shape-determining protein MreC beta-barrel core" evidence="8">
    <location>
        <begin position="126"/>
        <end position="271"/>
    </location>
</feature>
<evidence type="ECO:0000259" key="8">
    <source>
        <dbReference type="Pfam" id="PF04085"/>
    </source>
</evidence>
<dbReference type="InterPro" id="IPR007221">
    <property type="entry name" value="MreC"/>
</dbReference>
<evidence type="ECO:0000313" key="9">
    <source>
        <dbReference type="EMBL" id="SHJ47204.1"/>
    </source>
</evidence>
<evidence type="ECO:0000256" key="6">
    <source>
        <dbReference type="SAM" id="Coils"/>
    </source>
</evidence>
<keyword evidence="3 5" id="KW-0133">Cell shape</keyword>
<evidence type="ECO:0000256" key="7">
    <source>
        <dbReference type="SAM" id="Phobius"/>
    </source>
</evidence>
<dbReference type="NCBIfam" id="TIGR00219">
    <property type="entry name" value="mreC"/>
    <property type="match status" value="1"/>
</dbReference>
<dbReference type="GO" id="GO:0008360">
    <property type="term" value="P:regulation of cell shape"/>
    <property type="evidence" value="ECO:0007669"/>
    <property type="project" value="UniProtKB-KW"/>
</dbReference>
<evidence type="ECO:0000313" key="10">
    <source>
        <dbReference type="Proteomes" id="UP000183952"/>
    </source>
</evidence>
<dbReference type="Pfam" id="PF04085">
    <property type="entry name" value="MreC"/>
    <property type="match status" value="1"/>
</dbReference>
<gene>
    <name evidence="9" type="ORF">SAMN02745248_00226</name>
</gene>
<dbReference type="InterPro" id="IPR042175">
    <property type="entry name" value="Cell/Rod_MreC_2"/>
</dbReference>
<dbReference type="Gene3D" id="2.40.10.350">
    <property type="entry name" value="Rod shape-determining protein MreC, domain 2"/>
    <property type="match status" value="1"/>
</dbReference>
<proteinExistence type="inferred from homology"/>
<comment type="similarity">
    <text evidence="1 5">Belongs to the MreC family.</text>
</comment>
<organism evidence="9 10">
    <name type="scientific">Hathewaya proteolytica DSM 3090</name>
    <dbReference type="NCBI Taxonomy" id="1121331"/>
    <lineage>
        <taxon>Bacteria</taxon>
        <taxon>Bacillati</taxon>
        <taxon>Bacillota</taxon>
        <taxon>Clostridia</taxon>
        <taxon>Eubacteriales</taxon>
        <taxon>Clostridiaceae</taxon>
        <taxon>Hathewaya</taxon>
    </lineage>
</organism>
<dbReference type="Gene3D" id="2.40.10.340">
    <property type="entry name" value="Rod shape-determining protein MreC, domain 1"/>
    <property type="match status" value="1"/>
</dbReference>
<feature type="transmembrane region" description="Helical" evidence="7">
    <location>
        <begin position="9"/>
        <end position="27"/>
    </location>
</feature>
<feature type="coiled-coil region" evidence="6">
    <location>
        <begin position="68"/>
        <end position="112"/>
    </location>
</feature>
<evidence type="ECO:0000256" key="4">
    <source>
        <dbReference type="ARBA" id="ARBA00032089"/>
    </source>
</evidence>
<keyword evidence="10" id="KW-1185">Reference proteome</keyword>
<sequence length="281" mass="31281">MKFIKKHKFIIIIVGLCAGFFGLLIYSSKSNSINSVQNGVGVVLNPIQKFFYSVNTKVKNFGEFVFSFSNVKEENERLKKENNQLKKSLTDYNNAKKENSELRKLLNYAESNSEYKYICSDIVGMGGESYVDGYTINKGSKDGIKKRMIAVTDEGLVGQVVSVGRNWSIIQTLGNENICVAAFNERSNETNGIVKGYRENDEPVTTMETSNLDSDILKGDKIITSGLGGIYPKGISIGQVTEVVEDKSSFIKYGVIKPSVDMSKLEKVLIVVPNDLREVKY</sequence>
<dbReference type="AlphaFoldDB" id="A0A1M6JKL2"/>
<evidence type="ECO:0000256" key="3">
    <source>
        <dbReference type="ARBA" id="ARBA00022960"/>
    </source>
</evidence>
<accession>A0A1M6JKL2</accession>
<reference evidence="9 10" key="1">
    <citation type="submission" date="2016-11" db="EMBL/GenBank/DDBJ databases">
        <authorList>
            <person name="Jaros S."/>
            <person name="Januszkiewicz K."/>
            <person name="Wedrychowicz H."/>
        </authorList>
    </citation>
    <scope>NUCLEOTIDE SEQUENCE [LARGE SCALE GENOMIC DNA]</scope>
    <source>
        <strain evidence="9 10">DSM 3090</strain>
    </source>
</reference>
<evidence type="ECO:0000256" key="2">
    <source>
        <dbReference type="ARBA" id="ARBA00013855"/>
    </source>
</evidence>
<keyword evidence="7" id="KW-0472">Membrane</keyword>
<dbReference type="STRING" id="1121331.SAMN02745248_00226"/>
<dbReference type="InterPro" id="IPR055342">
    <property type="entry name" value="MreC_beta-barrel_core"/>
</dbReference>
<dbReference type="InterPro" id="IPR042177">
    <property type="entry name" value="Cell/Rod_1"/>
</dbReference>
<dbReference type="PANTHER" id="PTHR34138:SF1">
    <property type="entry name" value="CELL SHAPE-DETERMINING PROTEIN MREC"/>
    <property type="match status" value="1"/>
</dbReference>
<dbReference type="GO" id="GO:0005886">
    <property type="term" value="C:plasma membrane"/>
    <property type="evidence" value="ECO:0007669"/>
    <property type="project" value="TreeGrafter"/>
</dbReference>
<dbReference type="PANTHER" id="PTHR34138">
    <property type="entry name" value="CELL SHAPE-DETERMINING PROTEIN MREC"/>
    <property type="match status" value="1"/>
</dbReference>
<dbReference type="EMBL" id="FRAD01000003">
    <property type="protein sequence ID" value="SHJ47204.1"/>
    <property type="molecule type" value="Genomic_DNA"/>
</dbReference>
<evidence type="ECO:0000256" key="1">
    <source>
        <dbReference type="ARBA" id="ARBA00009369"/>
    </source>
</evidence>
<dbReference type="Proteomes" id="UP000183952">
    <property type="component" value="Unassembled WGS sequence"/>
</dbReference>
<keyword evidence="7" id="KW-1133">Transmembrane helix</keyword>
<dbReference type="PIRSF" id="PIRSF038471">
    <property type="entry name" value="MreC"/>
    <property type="match status" value="1"/>
</dbReference>
<keyword evidence="7" id="KW-0812">Transmembrane</keyword>
<evidence type="ECO:0000256" key="5">
    <source>
        <dbReference type="PIRNR" id="PIRNR038471"/>
    </source>
</evidence>
<dbReference type="RefSeq" id="WP_072901371.1">
    <property type="nucleotide sequence ID" value="NZ_FRAD01000003.1"/>
</dbReference>